<evidence type="ECO:0000313" key="1">
    <source>
        <dbReference type="EMBL" id="QGZ13982.1"/>
    </source>
</evidence>
<accession>A0A6B9J337</accession>
<keyword evidence="2" id="KW-1185">Reference proteome</keyword>
<protein>
    <submittedName>
        <fullName evidence="1">Uncharacterized protein</fullName>
    </submittedName>
</protein>
<evidence type="ECO:0000313" key="2">
    <source>
        <dbReference type="Proteomes" id="UP000436513"/>
    </source>
</evidence>
<proteinExistence type="predicted"/>
<sequence>MEMTPIETTYLIEVCRIPEVNFEEVDEKIEEAAQSLLPGWIVEKKNGVRHRYVKFHTTETMDADKYFGLVDELRKIEELKTGQTGVSLNIYKDGMHSGTWDYI</sequence>
<dbReference type="EMBL" id="MN549360">
    <property type="protein sequence ID" value="QGZ13982.1"/>
    <property type="molecule type" value="Genomic_DNA"/>
</dbReference>
<reference evidence="1 2" key="1">
    <citation type="submission" date="2019-10" db="EMBL/GenBank/DDBJ databases">
        <title>Complete genome sequence of bacteriophage vB_RLeM_RL38JI.</title>
        <authorList>
            <person name="Gunathilake D."/>
            <person name="Bhat S."/>
            <person name="Yost C.K."/>
            <person name="Hynes M.F."/>
        </authorList>
    </citation>
    <scope>NUCLEOTIDE SEQUENCE [LARGE SCALE GENOMIC DNA]</scope>
</reference>
<name>A0A6B9J337_9CAUD</name>
<organism evidence="1 2">
    <name type="scientific">Rhizobium phage RL38J1</name>
    <dbReference type="NCBI Taxonomy" id="2663232"/>
    <lineage>
        <taxon>Viruses</taxon>
        <taxon>Duplodnaviria</taxon>
        <taxon>Heunggongvirae</taxon>
        <taxon>Uroviricota</taxon>
        <taxon>Caudoviricetes</taxon>
        <taxon>Pootjesviridae</taxon>
        <taxon>Innesvirus</taxon>
        <taxon>Innesvirus RL38J1</taxon>
    </lineage>
</organism>
<dbReference type="Proteomes" id="UP000436513">
    <property type="component" value="Segment"/>
</dbReference>
<gene>
    <name evidence="1" type="ORF">RL38J1_212</name>
</gene>